<evidence type="ECO:0000256" key="1">
    <source>
        <dbReference type="SAM" id="Phobius"/>
    </source>
</evidence>
<dbReference type="RefSeq" id="WP_184617503.1">
    <property type="nucleotide sequence ID" value="NZ_BOOS01000009.1"/>
</dbReference>
<name>A0A7W9DUL5_9ACTN</name>
<feature type="transmembrane region" description="Helical" evidence="1">
    <location>
        <begin position="161"/>
        <end position="179"/>
    </location>
</feature>
<dbReference type="AlphaFoldDB" id="A0A7W9DUL5"/>
<proteinExistence type="predicted"/>
<keyword evidence="1" id="KW-1133">Transmembrane helix</keyword>
<accession>A0A7W9DUL5</accession>
<feature type="transmembrane region" description="Helical" evidence="1">
    <location>
        <begin position="36"/>
        <end position="56"/>
    </location>
</feature>
<dbReference type="Proteomes" id="UP000588112">
    <property type="component" value="Unassembled WGS sequence"/>
</dbReference>
<protein>
    <submittedName>
        <fullName evidence="2">Uncharacterized protein</fullName>
    </submittedName>
</protein>
<evidence type="ECO:0000313" key="2">
    <source>
        <dbReference type="EMBL" id="MBB5631164.1"/>
    </source>
</evidence>
<feature type="transmembrane region" description="Helical" evidence="1">
    <location>
        <begin position="133"/>
        <end position="155"/>
    </location>
</feature>
<comment type="caution">
    <text evidence="2">The sequence shown here is derived from an EMBL/GenBank/DDBJ whole genome shotgun (WGS) entry which is preliminary data.</text>
</comment>
<keyword evidence="3" id="KW-1185">Reference proteome</keyword>
<keyword evidence="1" id="KW-0812">Transmembrane</keyword>
<sequence>MRTWLRVHHAGRVALALVTTAGLVAAAGEVTVPVPALPAGVPLALVLPLGASAVLVRGAYAGPASQEALAVRPAGALRDGMVAAVCLLALLAALAAAGAVPYALAAARNLAGFTGLAVLAARWRRDAATAVPAAYLVGAALLGGGEGAVWCWPVASASSPGAWVVPVAALVLGLAWRSPGPGGRLSSARGNP</sequence>
<organism evidence="2 3">
    <name type="scientific">Sphaerisporangium krabiense</name>
    <dbReference type="NCBI Taxonomy" id="763782"/>
    <lineage>
        <taxon>Bacteria</taxon>
        <taxon>Bacillati</taxon>
        <taxon>Actinomycetota</taxon>
        <taxon>Actinomycetes</taxon>
        <taxon>Streptosporangiales</taxon>
        <taxon>Streptosporangiaceae</taxon>
        <taxon>Sphaerisporangium</taxon>
    </lineage>
</organism>
<dbReference type="EMBL" id="JACHBR010000002">
    <property type="protein sequence ID" value="MBB5631164.1"/>
    <property type="molecule type" value="Genomic_DNA"/>
</dbReference>
<reference evidence="2 3" key="1">
    <citation type="submission" date="2020-08" db="EMBL/GenBank/DDBJ databases">
        <title>Sequencing the genomes of 1000 actinobacteria strains.</title>
        <authorList>
            <person name="Klenk H.-P."/>
        </authorList>
    </citation>
    <scope>NUCLEOTIDE SEQUENCE [LARGE SCALE GENOMIC DNA]</scope>
    <source>
        <strain evidence="2 3">DSM 45790</strain>
    </source>
</reference>
<evidence type="ECO:0000313" key="3">
    <source>
        <dbReference type="Proteomes" id="UP000588112"/>
    </source>
</evidence>
<keyword evidence="1" id="KW-0472">Membrane</keyword>
<gene>
    <name evidence="2" type="ORF">BJ981_006928</name>
</gene>
<feature type="transmembrane region" description="Helical" evidence="1">
    <location>
        <begin position="76"/>
        <end position="96"/>
    </location>
</feature>